<accession>A0A388LGM3</accession>
<evidence type="ECO:0000313" key="2">
    <source>
        <dbReference type="Proteomes" id="UP000265515"/>
    </source>
</evidence>
<dbReference type="EMBL" id="BFEA01000375">
    <property type="protein sequence ID" value="GBG81465.1"/>
    <property type="molecule type" value="Genomic_DNA"/>
</dbReference>
<dbReference type="OrthoDB" id="1712654at2759"/>
<proteinExistence type="predicted"/>
<dbReference type="Gramene" id="GBG81465">
    <property type="protein sequence ID" value="GBG81465"/>
    <property type="gene ID" value="CBR_g32455"/>
</dbReference>
<dbReference type="AlphaFoldDB" id="A0A388LGM3"/>
<dbReference type="SUPFAM" id="SSF53098">
    <property type="entry name" value="Ribonuclease H-like"/>
    <property type="match status" value="1"/>
</dbReference>
<evidence type="ECO:0000313" key="1">
    <source>
        <dbReference type="EMBL" id="GBG81465.1"/>
    </source>
</evidence>
<gene>
    <name evidence="1" type="ORF">CBR_g32455</name>
</gene>
<reference evidence="1 2" key="1">
    <citation type="journal article" date="2018" name="Cell">
        <title>The Chara Genome: Secondary Complexity and Implications for Plant Terrestrialization.</title>
        <authorList>
            <person name="Nishiyama T."/>
            <person name="Sakayama H."/>
            <person name="Vries J.D."/>
            <person name="Buschmann H."/>
            <person name="Saint-Marcoux D."/>
            <person name="Ullrich K.K."/>
            <person name="Haas F.B."/>
            <person name="Vanderstraeten L."/>
            <person name="Becker D."/>
            <person name="Lang D."/>
            <person name="Vosolsobe S."/>
            <person name="Rombauts S."/>
            <person name="Wilhelmsson P.K.I."/>
            <person name="Janitza P."/>
            <person name="Kern R."/>
            <person name="Heyl A."/>
            <person name="Rumpler F."/>
            <person name="Villalobos L.I.A.C."/>
            <person name="Clay J.M."/>
            <person name="Skokan R."/>
            <person name="Toyoda A."/>
            <person name="Suzuki Y."/>
            <person name="Kagoshima H."/>
            <person name="Schijlen E."/>
            <person name="Tajeshwar N."/>
            <person name="Catarino B."/>
            <person name="Hetherington A.J."/>
            <person name="Saltykova A."/>
            <person name="Bonnot C."/>
            <person name="Breuninger H."/>
            <person name="Symeonidi A."/>
            <person name="Radhakrishnan G.V."/>
            <person name="Van Nieuwerburgh F."/>
            <person name="Deforce D."/>
            <person name="Chang C."/>
            <person name="Karol K.G."/>
            <person name="Hedrich R."/>
            <person name="Ulvskov P."/>
            <person name="Glockner G."/>
            <person name="Delwiche C.F."/>
            <person name="Petrasek J."/>
            <person name="Van de Peer Y."/>
            <person name="Friml J."/>
            <person name="Beilby M."/>
            <person name="Dolan L."/>
            <person name="Kohara Y."/>
            <person name="Sugano S."/>
            <person name="Fujiyama A."/>
            <person name="Delaux P.-M."/>
            <person name="Quint M."/>
            <person name="TheiBen G."/>
            <person name="Hagemann M."/>
            <person name="Harholt J."/>
            <person name="Dunand C."/>
            <person name="Zachgo S."/>
            <person name="Langdale J."/>
            <person name="Maumus F."/>
            <person name="Straeten D.V.D."/>
            <person name="Gould S.B."/>
            <person name="Rensing S.A."/>
        </authorList>
    </citation>
    <scope>NUCLEOTIDE SEQUENCE [LARGE SCALE GENOMIC DNA]</scope>
    <source>
        <strain evidence="1 2">S276</strain>
    </source>
</reference>
<protein>
    <submittedName>
        <fullName evidence="1">Uncharacterized protein</fullName>
    </submittedName>
</protein>
<sequence>MDLLMRDICKQQWAANIINKANKVVNFFRLHRWPRSQLRTQLLQFLELKCTCLLRPAQTRFGTHYVMLQRLVVCAKAITRIVNGLAWENMVWRKDIREKAFFVEENVLDKTFWTEVKKLAALMKGPYNVLREVDKDVHCLSRIYDMAYQLSVFVRAPPFTEEERDEILSAVANRTDMLLSPIHVVVWLLDPMLMDIAVFSKVELMAQFESVVE</sequence>
<keyword evidence="2" id="KW-1185">Reference proteome</keyword>
<dbReference type="Proteomes" id="UP000265515">
    <property type="component" value="Unassembled WGS sequence"/>
</dbReference>
<organism evidence="1 2">
    <name type="scientific">Chara braunii</name>
    <name type="common">Braun's stonewort</name>
    <dbReference type="NCBI Taxonomy" id="69332"/>
    <lineage>
        <taxon>Eukaryota</taxon>
        <taxon>Viridiplantae</taxon>
        <taxon>Streptophyta</taxon>
        <taxon>Charophyceae</taxon>
        <taxon>Charales</taxon>
        <taxon>Characeae</taxon>
        <taxon>Chara</taxon>
    </lineage>
</organism>
<name>A0A388LGM3_CHABU</name>
<dbReference type="InterPro" id="IPR012337">
    <property type="entry name" value="RNaseH-like_sf"/>
</dbReference>
<comment type="caution">
    <text evidence="1">The sequence shown here is derived from an EMBL/GenBank/DDBJ whole genome shotgun (WGS) entry which is preliminary data.</text>
</comment>
<dbReference type="OMA" id="WAANIIN"/>